<dbReference type="EMBL" id="CP020559">
    <property type="protein sequence ID" value="ARE88470.1"/>
    <property type="molecule type" value="Genomic_DNA"/>
</dbReference>
<reference evidence="1 2" key="1">
    <citation type="submission" date="2017-03" db="EMBL/GenBank/DDBJ databases">
        <title>Complete sequence of Clostridium formicaceticum DSM 92.</title>
        <authorList>
            <person name="Poehlein A."/>
            <person name="Karl M."/>
            <person name="Bengelsdorf F.R."/>
            <person name="Duerre P."/>
            <person name="Daniel R."/>
        </authorList>
    </citation>
    <scope>NUCLEOTIDE SEQUENCE [LARGE SCALE GENOMIC DNA]</scope>
    <source>
        <strain evidence="1 2">DSM 92</strain>
    </source>
</reference>
<gene>
    <name evidence="1" type="ORF">CLFO_28730</name>
</gene>
<dbReference type="Proteomes" id="UP000192478">
    <property type="component" value="Chromosome"/>
</dbReference>
<name>A0AAC9WI57_9CLOT</name>
<organism evidence="1 2">
    <name type="scientific">Clostridium formicaceticum</name>
    <dbReference type="NCBI Taxonomy" id="1497"/>
    <lineage>
        <taxon>Bacteria</taxon>
        <taxon>Bacillati</taxon>
        <taxon>Bacillota</taxon>
        <taxon>Clostridia</taxon>
        <taxon>Eubacteriales</taxon>
        <taxon>Clostridiaceae</taxon>
        <taxon>Clostridium</taxon>
    </lineage>
</organism>
<dbReference type="AlphaFoldDB" id="A0AAC9WI57"/>
<evidence type="ECO:0000313" key="1">
    <source>
        <dbReference type="EMBL" id="ARE88470.1"/>
    </source>
</evidence>
<proteinExistence type="predicted"/>
<evidence type="ECO:0000313" key="2">
    <source>
        <dbReference type="Proteomes" id="UP000192478"/>
    </source>
</evidence>
<evidence type="ECO:0008006" key="3">
    <source>
        <dbReference type="Google" id="ProtNLM"/>
    </source>
</evidence>
<accession>A0AAC9WI57</accession>
<sequence>MKLNKNMNYTLYLVSDRKVLKEKDFIKSLKEANLGGVRVIQLIQ</sequence>
<protein>
    <recommendedName>
        <fullName evidence="3">Thiamine phosphate synthase</fullName>
    </recommendedName>
</protein>